<keyword evidence="11" id="KW-1185">Reference proteome</keyword>
<feature type="transmembrane region" description="Helical" evidence="7">
    <location>
        <begin position="127"/>
        <end position="146"/>
    </location>
</feature>
<dbReference type="Gene3D" id="6.10.340.10">
    <property type="match status" value="1"/>
</dbReference>
<comment type="caution">
    <text evidence="10">The sequence shown here is derived from an EMBL/GenBank/DDBJ whole genome shotgun (WGS) entry which is preliminary data.</text>
</comment>
<dbReference type="GO" id="GO:0035556">
    <property type="term" value="P:intracellular signal transduction"/>
    <property type="evidence" value="ECO:0007669"/>
    <property type="project" value="InterPro"/>
</dbReference>
<feature type="transmembrane region" description="Helical" evidence="7">
    <location>
        <begin position="79"/>
        <end position="106"/>
    </location>
</feature>
<dbReference type="PANTHER" id="PTHR43081:SF17">
    <property type="entry name" value="BLL5647 PROTEIN"/>
    <property type="match status" value="1"/>
</dbReference>
<evidence type="ECO:0000259" key="9">
    <source>
        <dbReference type="PROSITE" id="PS50885"/>
    </source>
</evidence>
<dbReference type="PANTHER" id="PTHR43081">
    <property type="entry name" value="ADENYLATE CYCLASE, TERMINAL-DIFFERENTIATION SPECIFIC-RELATED"/>
    <property type="match status" value="1"/>
</dbReference>
<evidence type="ECO:0000313" key="10">
    <source>
        <dbReference type="EMBL" id="KAA1250985.1"/>
    </source>
</evidence>
<evidence type="ECO:0000256" key="2">
    <source>
        <dbReference type="ARBA" id="ARBA00005381"/>
    </source>
</evidence>
<evidence type="ECO:0000256" key="7">
    <source>
        <dbReference type="SAM" id="Phobius"/>
    </source>
</evidence>
<evidence type="ECO:0000256" key="4">
    <source>
        <dbReference type="ARBA" id="ARBA00022692"/>
    </source>
</evidence>
<dbReference type="EMBL" id="VTZN01000026">
    <property type="protein sequence ID" value="KAA1250985.1"/>
    <property type="molecule type" value="Genomic_DNA"/>
</dbReference>
<name>A0A5B1BTB3_MYCSI</name>
<sequence length="530" mass="56843">MGRCCLLRHLEVRPPLNFAARTKFDHRKKALRLAIQYVVVLASTHAIGLLDAAAILLPLRGNASGIALAYFTCSNKKTLFMLLLLGTALTTIGGVILLTPTLRWFVTAQVPTAKQRRSAMQLTGRQSAVLGAVWGICGAILVLTNIDDAARLDTGASKVEFLGSIVLFATLGGSASVTTGLLLVHRFVRPILIAATPDSEVRSVSPGVFGRLIIVWFLCSVLPIGVIAALVVMYSEDWIISKTGSLIVPVSTMAIGAVVLGLPTMMLTARTISDPVSEVVDAMTEVEYGRIGSGVAIYERAQLGRLQRGFNRMVAGLVERDLLTDLFGRHVGRHVARYAIDNGISLSGDVVEVAVLFIDLVDSTRLAASLPPQDFAQVLNSFFRIVVDAVDKHHGLINKFAGDAALAIFGAPLQTTEPASAALATARVLRSQLRRLPTVDFGIGVSAGPAFAGNIGAENRYEYTVIGDAVNEAARLADLAKTSQRRTYCSSAALDRADADERSRWTEQYSTVLRGRKEPTHISSPKDLTT</sequence>
<dbReference type="CDD" id="cd07302">
    <property type="entry name" value="CHD"/>
    <property type="match status" value="1"/>
</dbReference>
<comment type="similarity">
    <text evidence="2">Belongs to the adenylyl cyclase class-3 family.</text>
</comment>
<feature type="domain" description="Guanylate cyclase" evidence="8">
    <location>
        <begin position="354"/>
        <end position="477"/>
    </location>
</feature>
<evidence type="ECO:0000313" key="11">
    <source>
        <dbReference type="Proteomes" id="UP000324701"/>
    </source>
</evidence>
<dbReference type="GO" id="GO:0004016">
    <property type="term" value="F:adenylate cyclase activity"/>
    <property type="evidence" value="ECO:0007669"/>
    <property type="project" value="UniProtKB-ARBA"/>
</dbReference>
<dbReference type="SMART" id="SM00044">
    <property type="entry name" value="CYCc"/>
    <property type="match status" value="1"/>
</dbReference>
<feature type="transmembrane region" description="Helical" evidence="7">
    <location>
        <begin position="246"/>
        <end position="267"/>
    </location>
</feature>
<feature type="transmembrane region" description="Helical" evidence="7">
    <location>
        <begin position="212"/>
        <end position="234"/>
    </location>
</feature>
<organism evidence="10 11">
    <name type="scientific">Mycobacterium simiae</name>
    <name type="common">Mycobacterium habana</name>
    <dbReference type="NCBI Taxonomy" id="1784"/>
    <lineage>
        <taxon>Bacteria</taxon>
        <taxon>Bacillati</taxon>
        <taxon>Actinomycetota</taxon>
        <taxon>Actinomycetes</taxon>
        <taxon>Mycobacteriales</taxon>
        <taxon>Mycobacteriaceae</taxon>
        <taxon>Mycobacterium</taxon>
        <taxon>Mycobacterium simiae complex</taxon>
    </lineage>
</organism>
<accession>A0A5B1BTB3</accession>
<comment type="subcellular location">
    <subcellularLocation>
        <location evidence="1">Cell membrane</location>
        <topology evidence="1">Multi-pass membrane protein</topology>
    </subcellularLocation>
</comment>
<evidence type="ECO:0000256" key="1">
    <source>
        <dbReference type="ARBA" id="ARBA00004651"/>
    </source>
</evidence>
<proteinExistence type="inferred from homology"/>
<evidence type="ECO:0000256" key="5">
    <source>
        <dbReference type="ARBA" id="ARBA00022989"/>
    </source>
</evidence>
<reference evidence="10 11" key="1">
    <citation type="submission" date="2019-09" db="EMBL/GenBank/DDBJ databases">
        <title>Report of infection by Mycobacterium simiae a patient suffering from pulmonary tuberculosis.</title>
        <authorList>
            <person name="Mohanty P.S."/>
            <person name="Bansal A.K."/>
            <person name="Singh H."/>
            <person name="Sharma S."/>
            <person name="Patil S.A."/>
            <person name="Upadhaya P."/>
            <person name="Singh P.K."/>
            <person name="Kumar D."/>
            <person name="Kumar S."/>
            <person name="Singh R.K."/>
            <person name="Chaudhary B."/>
        </authorList>
    </citation>
    <scope>NUCLEOTIDE SEQUENCE [LARGE SCALE GENOMIC DNA]</scope>
    <source>
        <strain evidence="10 11">JAL-560-SIM</strain>
    </source>
</reference>
<gene>
    <name evidence="10" type="ORF">F0Q45_06710</name>
</gene>
<keyword evidence="3" id="KW-1003">Cell membrane</keyword>
<keyword evidence="6 7" id="KW-0472">Membrane</keyword>
<dbReference type="InterPro" id="IPR003660">
    <property type="entry name" value="HAMP_dom"/>
</dbReference>
<dbReference type="PROSITE" id="PS50885">
    <property type="entry name" value="HAMP"/>
    <property type="match status" value="1"/>
</dbReference>
<dbReference type="Proteomes" id="UP000324701">
    <property type="component" value="Unassembled WGS sequence"/>
</dbReference>
<dbReference type="SUPFAM" id="SSF55073">
    <property type="entry name" value="Nucleotide cyclase"/>
    <property type="match status" value="1"/>
</dbReference>
<dbReference type="GO" id="GO:0006171">
    <property type="term" value="P:cAMP biosynthetic process"/>
    <property type="evidence" value="ECO:0007669"/>
    <property type="project" value="TreeGrafter"/>
</dbReference>
<feature type="domain" description="HAMP" evidence="9">
    <location>
        <begin position="270"/>
        <end position="322"/>
    </location>
</feature>
<dbReference type="Pfam" id="PF00211">
    <property type="entry name" value="Guanylate_cyc"/>
    <property type="match status" value="1"/>
</dbReference>
<feature type="transmembrane region" description="Helical" evidence="7">
    <location>
        <begin position="161"/>
        <end position="184"/>
    </location>
</feature>
<feature type="transmembrane region" description="Helical" evidence="7">
    <location>
        <begin position="37"/>
        <end position="59"/>
    </location>
</feature>
<dbReference type="InterPro" id="IPR001054">
    <property type="entry name" value="A/G_cyclase"/>
</dbReference>
<dbReference type="GO" id="GO:0005886">
    <property type="term" value="C:plasma membrane"/>
    <property type="evidence" value="ECO:0007669"/>
    <property type="project" value="UniProtKB-SubCell"/>
</dbReference>
<dbReference type="OrthoDB" id="368920at2"/>
<protein>
    <submittedName>
        <fullName evidence="10">Adenylate/guanylate cyclase domain-containing protein</fullName>
    </submittedName>
</protein>
<evidence type="ECO:0000256" key="6">
    <source>
        <dbReference type="ARBA" id="ARBA00023136"/>
    </source>
</evidence>
<dbReference type="InterPro" id="IPR050697">
    <property type="entry name" value="Adenylyl/Guanylyl_Cyclase_3/4"/>
</dbReference>
<evidence type="ECO:0000256" key="3">
    <source>
        <dbReference type="ARBA" id="ARBA00022475"/>
    </source>
</evidence>
<dbReference type="PROSITE" id="PS50125">
    <property type="entry name" value="GUANYLATE_CYCLASE_2"/>
    <property type="match status" value="1"/>
</dbReference>
<keyword evidence="4 7" id="KW-0812">Transmembrane</keyword>
<dbReference type="AlphaFoldDB" id="A0A5B1BTB3"/>
<evidence type="ECO:0000259" key="8">
    <source>
        <dbReference type="PROSITE" id="PS50125"/>
    </source>
</evidence>
<keyword evidence="5 7" id="KW-1133">Transmembrane helix</keyword>
<dbReference type="InterPro" id="IPR029787">
    <property type="entry name" value="Nucleotide_cyclase"/>
</dbReference>
<dbReference type="Gene3D" id="3.30.70.1230">
    <property type="entry name" value="Nucleotide cyclase"/>
    <property type="match status" value="1"/>
</dbReference>